<keyword evidence="4" id="KW-0238">DNA-binding</keyword>
<dbReference type="OrthoDB" id="6496515at2759"/>
<keyword evidence="10" id="KW-1185">Reference proteome</keyword>
<dbReference type="Proteomes" id="UP000594260">
    <property type="component" value="Unplaced"/>
</dbReference>
<keyword evidence="6" id="KW-0539">Nucleus</keyword>
<evidence type="ECO:0000256" key="3">
    <source>
        <dbReference type="ARBA" id="ARBA00023015"/>
    </source>
</evidence>
<evidence type="ECO:0000256" key="7">
    <source>
        <dbReference type="SAM" id="MobiDB-lite"/>
    </source>
</evidence>
<dbReference type="GO" id="GO:0000977">
    <property type="term" value="F:RNA polymerase II transcription regulatory region sequence-specific DNA binding"/>
    <property type="evidence" value="ECO:0007669"/>
    <property type="project" value="TreeGrafter"/>
</dbReference>
<dbReference type="PANTHER" id="PTHR13044">
    <property type="entry name" value="ACTIVATING TRANSCRIPTION FACTOR ATF 4/5"/>
    <property type="match status" value="1"/>
</dbReference>
<evidence type="ECO:0000256" key="5">
    <source>
        <dbReference type="ARBA" id="ARBA00023163"/>
    </source>
</evidence>
<feature type="compositionally biased region" description="Basic and acidic residues" evidence="7">
    <location>
        <begin position="328"/>
        <end position="340"/>
    </location>
</feature>
<dbReference type="PANTHER" id="PTHR13044:SF14">
    <property type="entry name" value="CRYPTOCEPHAL, ISOFORM A"/>
    <property type="match status" value="1"/>
</dbReference>
<dbReference type="KEGG" id="vde:111254791"/>
<evidence type="ECO:0000313" key="10">
    <source>
        <dbReference type="Proteomes" id="UP000594260"/>
    </source>
</evidence>
<feature type="domain" description="BZIP" evidence="8">
    <location>
        <begin position="315"/>
        <end position="378"/>
    </location>
</feature>
<dbReference type="RefSeq" id="XP_022671748.1">
    <property type="nucleotide sequence ID" value="XM_022816013.1"/>
</dbReference>
<dbReference type="GO" id="GO:0005634">
    <property type="term" value="C:nucleus"/>
    <property type="evidence" value="ECO:0007669"/>
    <property type="project" value="UniProtKB-SubCell"/>
</dbReference>
<dbReference type="InterPro" id="IPR046347">
    <property type="entry name" value="bZIP_sf"/>
</dbReference>
<reference evidence="9" key="1">
    <citation type="submission" date="2021-01" db="UniProtKB">
        <authorList>
            <consortium name="EnsemblMetazoa"/>
        </authorList>
    </citation>
    <scope>IDENTIFICATION</scope>
</reference>
<dbReference type="PROSITE" id="PS00036">
    <property type="entry name" value="BZIP_BASIC"/>
    <property type="match status" value="1"/>
</dbReference>
<dbReference type="Gene3D" id="1.20.5.170">
    <property type="match status" value="1"/>
</dbReference>
<keyword evidence="3" id="KW-0805">Transcription regulation</keyword>
<dbReference type="PROSITE" id="PS50217">
    <property type="entry name" value="BZIP"/>
    <property type="match status" value="1"/>
</dbReference>
<protein>
    <recommendedName>
        <fullName evidence="8">BZIP domain-containing protein</fullName>
    </recommendedName>
</protein>
<dbReference type="GO" id="GO:0001228">
    <property type="term" value="F:DNA-binding transcription activator activity, RNA polymerase II-specific"/>
    <property type="evidence" value="ECO:0007669"/>
    <property type="project" value="TreeGrafter"/>
</dbReference>
<feature type="region of interest" description="Disordered" evidence="7">
    <location>
        <begin position="268"/>
        <end position="344"/>
    </location>
</feature>
<evidence type="ECO:0000256" key="1">
    <source>
        <dbReference type="ARBA" id="ARBA00004123"/>
    </source>
</evidence>
<name>A0A7M7KWF6_VARDE</name>
<evidence type="ECO:0000256" key="2">
    <source>
        <dbReference type="ARBA" id="ARBA00007163"/>
    </source>
</evidence>
<evidence type="ECO:0000256" key="6">
    <source>
        <dbReference type="ARBA" id="ARBA00023242"/>
    </source>
</evidence>
<dbReference type="GeneID" id="111254791"/>
<dbReference type="SUPFAM" id="SSF57959">
    <property type="entry name" value="Leucine zipper domain"/>
    <property type="match status" value="1"/>
</dbReference>
<evidence type="ECO:0000313" key="9">
    <source>
        <dbReference type="EnsemblMetazoa" id="XP_022671748"/>
    </source>
</evidence>
<dbReference type="SMART" id="SM00338">
    <property type="entry name" value="BRLZ"/>
    <property type="match status" value="1"/>
</dbReference>
<evidence type="ECO:0000256" key="4">
    <source>
        <dbReference type="ARBA" id="ARBA00023125"/>
    </source>
</evidence>
<organism evidence="9 10">
    <name type="scientific">Varroa destructor</name>
    <name type="common">Honeybee mite</name>
    <dbReference type="NCBI Taxonomy" id="109461"/>
    <lineage>
        <taxon>Eukaryota</taxon>
        <taxon>Metazoa</taxon>
        <taxon>Ecdysozoa</taxon>
        <taxon>Arthropoda</taxon>
        <taxon>Chelicerata</taxon>
        <taxon>Arachnida</taxon>
        <taxon>Acari</taxon>
        <taxon>Parasitiformes</taxon>
        <taxon>Mesostigmata</taxon>
        <taxon>Gamasina</taxon>
        <taxon>Dermanyssoidea</taxon>
        <taxon>Varroidae</taxon>
        <taxon>Varroa</taxon>
    </lineage>
</organism>
<evidence type="ECO:0000259" key="8">
    <source>
        <dbReference type="PROSITE" id="PS50217"/>
    </source>
</evidence>
<dbReference type="InterPro" id="IPR004827">
    <property type="entry name" value="bZIP"/>
</dbReference>
<dbReference type="AlphaFoldDB" id="A0A7M7KWF6"/>
<proteinExistence type="inferred from homology"/>
<dbReference type="EnsemblMetazoa" id="XM_022816013">
    <property type="protein sequence ID" value="XP_022671748"/>
    <property type="gene ID" value="LOC111254791"/>
</dbReference>
<dbReference type="Pfam" id="PF00170">
    <property type="entry name" value="bZIP_1"/>
    <property type="match status" value="1"/>
</dbReference>
<dbReference type="CDD" id="cd14692">
    <property type="entry name" value="bZIP_ATF4"/>
    <property type="match status" value="1"/>
</dbReference>
<comment type="subcellular location">
    <subcellularLocation>
        <location evidence="1">Nucleus</location>
    </subcellularLocation>
</comment>
<accession>A0A7M7KWF6</accession>
<keyword evidence="5" id="KW-0804">Transcription</keyword>
<dbReference type="InParanoid" id="A0A7M7KWF6"/>
<feature type="compositionally biased region" description="Low complexity" evidence="7">
    <location>
        <begin position="274"/>
        <end position="287"/>
    </location>
</feature>
<sequence>MLSAVPAFRDSKLEAFASSLGPTIATSEALVDGQITNNDSLQFAASFLHEPDYAGHLLDLIGSACNSGFDHLPLIDESAFDLVGIPELEDIKGQSNECADTDLAPPACQPLFDEIPALEEVSDEEVSWPPWASEFPSDAVTPVAPLVKLEQEDDRLTACSDQISSSIQVISPKVVFEDDSLRVSGYEEEVQALSPNTKRPSAYAESSVGCASPASVYSLGYCTSSSSGIGGSSPFSSGFTSADEMTVQSPIEKKRRTSQVSVSSFCTSIGGTDSIGSPASSTSGTASDNDHSTEQKIRVTKAGTGGGRRSRFSPEDRKERKKAQNRTAAERYRQKRRQAEETITEEEQQLMDANGELRTEVTKLEAEVSCLKRLMREMLQAKGIEIPVPLSTKKSKTSA</sequence>
<feature type="compositionally biased region" description="Basic and acidic residues" evidence="7">
    <location>
        <begin position="288"/>
        <end position="297"/>
    </location>
</feature>
<comment type="similarity">
    <text evidence="2">Belongs to the bZIP family.</text>
</comment>